<sequence length="244" mass="25010">MSNSTPTVLLVHGAFAESASWNAVLHNLYGRGIDAIAVANPLRTLTGDAAYLRDVIAGVGGPVLLVGHSYGGMVITEAAANNPAVVGLGYVAAFAPDTGESALGLSTQFPGSTLGQALTSYPVSSGGNELTIRLDTYAEQFAADVPQSVAGVMARTQRPVAEDALSEGLPTPDPAWKSLPSWFVVPDQDRNIPPTLQRFAAERAGARGVREVPGASHAVAVSRPDDVAGVIVEAVNGCPVAEVA</sequence>
<dbReference type="Pfam" id="PF12697">
    <property type="entry name" value="Abhydrolase_6"/>
    <property type="match status" value="1"/>
</dbReference>
<evidence type="ECO:0000313" key="2">
    <source>
        <dbReference type="EMBL" id="QDP97864.1"/>
    </source>
</evidence>
<proteinExistence type="predicted"/>
<protein>
    <submittedName>
        <fullName evidence="2">Alpha/beta hydrolase</fullName>
    </submittedName>
</protein>
<accession>A0A516Q357</accession>
<dbReference type="PANTHER" id="PTHR37017">
    <property type="entry name" value="AB HYDROLASE-1 DOMAIN-CONTAINING PROTEIN-RELATED"/>
    <property type="match status" value="1"/>
</dbReference>
<dbReference type="AlphaFoldDB" id="A0A516Q357"/>
<dbReference type="InterPro" id="IPR000073">
    <property type="entry name" value="AB_hydrolase_1"/>
</dbReference>
<dbReference type="EMBL" id="CP041692">
    <property type="protein sequence ID" value="QDP97864.1"/>
    <property type="molecule type" value="Genomic_DNA"/>
</dbReference>
<feature type="domain" description="AB hydrolase-1" evidence="1">
    <location>
        <begin position="8"/>
        <end position="229"/>
    </location>
</feature>
<evidence type="ECO:0000313" key="3">
    <source>
        <dbReference type="Proteomes" id="UP000319263"/>
    </source>
</evidence>
<dbReference type="OrthoDB" id="64996at2"/>
<reference evidence="2 3" key="1">
    <citation type="submission" date="2019-07" db="EMBL/GenBank/DDBJ databases">
        <title>Microlunatus dokdonensis sp. nov. isolated from the rhizospheric soil of the wild plant Elymus tsukushiensis.</title>
        <authorList>
            <person name="Ghim S.-Y."/>
            <person name="Hwang Y.-J."/>
            <person name="Son J.-S."/>
            <person name="Shin J.-H."/>
        </authorList>
    </citation>
    <scope>NUCLEOTIDE SEQUENCE [LARGE SCALE GENOMIC DNA]</scope>
    <source>
        <strain evidence="2 3">KUDC0627</strain>
    </source>
</reference>
<organism evidence="2 3">
    <name type="scientific">Microlunatus elymi</name>
    <dbReference type="NCBI Taxonomy" id="2596828"/>
    <lineage>
        <taxon>Bacteria</taxon>
        <taxon>Bacillati</taxon>
        <taxon>Actinomycetota</taxon>
        <taxon>Actinomycetes</taxon>
        <taxon>Propionibacteriales</taxon>
        <taxon>Propionibacteriaceae</taxon>
        <taxon>Microlunatus</taxon>
    </lineage>
</organism>
<dbReference type="Gene3D" id="3.40.50.1820">
    <property type="entry name" value="alpha/beta hydrolase"/>
    <property type="match status" value="1"/>
</dbReference>
<gene>
    <name evidence="2" type="ORF">FOE78_19880</name>
</gene>
<name>A0A516Q357_9ACTN</name>
<dbReference type="RefSeq" id="WP_143987818.1">
    <property type="nucleotide sequence ID" value="NZ_CP041692.1"/>
</dbReference>
<dbReference type="KEGG" id="mik:FOE78_19880"/>
<dbReference type="GO" id="GO:0016787">
    <property type="term" value="F:hydrolase activity"/>
    <property type="evidence" value="ECO:0007669"/>
    <property type="project" value="UniProtKB-KW"/>
</dbReference>
<keyword evidence="3" id="KW-1185">Reference proteome</keyword>
<dbReference type="InterPro" id="IPR029058">
    <property type="entry name" value="AB_hydrolase_fold"/>
</dbReference>
<evidence type="ECO:0000259" key="1">
    <source>
        <dbReference type="Pfam" id="PF12697"/>
    </source>
</evidence>
<dbReference type="Proteomes" id="UP000319263">
    <property type="component" value="Chromosome"/>
</dbReference>
<keyword evidence="2" id="KW-0378">Hydrolase</keyword>
<dbReference type="InterPro" id="IPR052897">
    <property type="entry name" value="Sec-Metab_Biosynth_Hydrolase"/>
</dbReference>
<dbReference type="PANTHER" id="PTHR37017:SF11">
    <property type="entry name" value="ESTERASE_LIPASE_THIOESTERASE DOMAIN-CONTAINING PROTEIN"/>
    <property type="match status" value="1"/>
</dbReference>
<dbReference type="SUPFAM" id="SSF53474">
    <property type="entry name" value="alpha/beta-Hydrolases"/>
    <property type="match status" value="1"/>
</dbReference>